<keyword evidence="1" id="KW-0808">Transferase</keyword>
<dbReference type="PANTHER" id="PTHR43861">
    <property type="entry name" value="TRANS-ACONITATE 2-METHYLTRANSFERASE-RELATED"/>
    <property type="match status" value="1"/>
</dbReference>
<dbReference type="InterPro" id="IPR029063">
    <property type="entry name" value="SAM-dependent_MTases_sf"/>
</dbReference>
<dbReference type="AlphaFoldDB" id="A0A292Q5D5"/>
<dbReference type="Gene3D" id="3.40.50.150">
    <property type="entry name" value="Vaccinia Virus protein VP39"/>
    <property type="match status" value="1"/>
</dbReference>
<name>A0A292Q5D5_9PEZI</name>
<feature type="domain" description="Methyltransferase" evidence="2">
    <location>
        <begin position="55"/>
        <end position="155"/>
    </location>
</feature>
<proteinExistence type="predicted"/>
<keyword evidence="4" id="KW-1185">Reference proteome</keyword>
<dbReference type="CDD" id="cd02440">
    <property type="entry name" value="AdoMet_MTases"/>
    <property type="match status" value="1"/>
</dbReference>
<evidence type="ECO:0000256" key="1">
    <source>
        <dbReference type="ARBA" id="ARBA00022679"/>
    </source>
</evidence>
<dbReference type="Proteomes" id="UP001412239">
    <property type="component" value="Unassembled WGS sequence"/>
</dbReference>
<gene>
    <name evidence="3" type="ORF">GSTUAT00001848001</name>
</gene>
<dbReference type="InterPro" id="IPR041698">
    <property type="entry name" value="Methyltransf_25"/>
</dbReference>
<dbReference type="GO" id="GO:0016740">
    <property type="term" value="F:transferase activity"/>
    <property type="evidence" value="ECO:0007669"/>
    <property type="project" value="UniProtKB-KW"/>
</dbReference>
<dbReference type="SUPFAM" id="SSF53335">
    <property type="entry name" value="S-adenosyl-L-methionine-dependent methyltransferases"/>
    <property type="match status" value="1"/>
</dbReference>
<evidence type="ECO:0000313" key="4">
    <source>
        <dbReference type="Proteomes" id="UP001412239"/>
    </source>
</evidence>
<sequence>MSKPVRPIKRLPTADAYNQWADVYDHDGNILQLQDDEAFNATVPGLLSTRPPSRILDLGCGTGRHTAKLYRLLPEATEIVAMDMSEGMMSKAKARIDTEPRRDVKITWVLHDIEADSQIPQEARGVDAVVCTLVMEHLRLDVFFGAVKEALKKGGWMYLTNMHPEQGLSSRAGFVAKEGDQEVKIQGVSFNHSIEGILKAAREVGLRLLGEVEERGVDNAEHAQQLGKRAEKWIGIKMHAAMAFCLDLD</sequence>
<organism evidence="3 4">
    <name type="scientific">Tuber aestivum</name>
    <name type="common">summer truffle</name>
    <dbReference type="NCBI Taxonomy" id="59557"/>
    <lineage>
        <taxon>Eukaryota</taxon>
        <taxon>Fungi</taxon>
        <taxon>Dikarya</taxon>
        <taxon>Ascomycota</taxon>
        <taxon>Pezizomycotina</taxon>
        <taxon>Pezizomycetes</taxon>
        <taxon>Pezizales</taxon>
        <taxon>Tuberaceae</taxon>
        <taxon>Tuber</taxon>
    </lineage>
</organism>
<dbReference type="Pfam" id="PF13649">
    <property type="entry name" value="Methyltransf_25"/>
    <property type="match status" value="1"/>
</dbReference>
<protein>
    <recommendedName>
        <fullName evidence="2">Methyltransferase domain-containing protein</fullName>
    </recommendedName>
</protein>
<accession>A0A292Q5D5</accession>
<reference evidence="3" key="1">
    <citation type="submission" date="2015-10" db="EMBL/GenBank/DDBJ databases">
        <authorList>
            <person name="Regsiter A."/>
            <person name="william w."/>
        </authorList>
    </citation>
    <scope>NUCLEOTIDE SEQUENCE</scope>
    <source>
        <strain evidence="3">Montdore</strain>
    </source>
</reference>
<evidence type="ECO:0000259" key="2">
    <source>
        <dbReference type="Pfam" id="PF13649"/>
    </source>
</evidence>
<evidence type="ECO:0000313" key="3">
    <source>
        <dbReference type="EMBL" id="CUS14118.1"/>
    </source>
</evidence>
<dbReference type="EMBL" id="LN890962">
    <property type="protein sequence ID" value="CUS14118.1"/>
    <property type="molecule type" value="Genomic_DNA"/>
</dbReference>